<comment type="caution">
    <text evidence="2">The sequence shown here is derived from an EMBL/GenBank/DDBJ whole genome shotgun (WGS) entry which is preliminary data.</text>
</comment>
<protein>
    <submittedName>
        <fullName evidence="2">Uncharacterized protein</fullName>
    </submittedName>
</protein>
<gene>
    <name evidence="2" type="ORF">TIFTF001_015849</name>
</gene>
<dbReference type="EMBL" id="BTGU01000023">
    <property type="protein sequence ID" value="GMN46663.1"/>
    <property type="molecule type" value="Genomic_DNA"/>
</dbReference>
<name>A0AA88AIG4_FICCA</name>
<dbReference type="Proteomes" id="UP001187192">
    <property type="component" value="Unassembled WGS sequence"/>
</dbReference>
<accession>A0AA88AIG4</accession>
<organism evidence="2 3">
    <name type="scientific">Ficus carica</name>
    <name type="common">Common fig</name>
    <dbReference type="NCBI Taxonomy" id="3494"/>
    <lineage>
        <taxon>Eukaryota</taxon>
        <taxon>Viridiplantae</taxon>
        <taxon>Streptophyta</taxon>
        <taxon>Embryophyta</taxon>
        <taxon>Tracheophyta</taxon>
        <taxon>Spermatophyta</taxon>
        <taxon>Magnoliopsida</taxon>
        <taxon>eudicotyledons</taxon>
        <taxon>Gunneridae</taxon>
        <taxon>Pentapetalae</taxon>
        <taxon>rosids</taxon>
        <taxon>fabids</taxon>
        <taxon>Rosales</taxon>
        <taxon>Moraceae</taxon>
        <taxon>Ficeae</taxon>
        <taxon>Ficus</taxon>
    </lineage>
</organism>
<evidence type="ECO:0000313" key="2">
    <source>
        <dbReference type="EMBL" id="GMN46663.1"/>
    </source>
</evidence>
<feature type="region of interest" description="Disordered" evidence="1">
    <location>
        <begin position="1"/>
        <end position="37"/>
    </location>
</feature>
<keyword evidence="3" id="KW-1185">Reference proteome</keyword>
<evidence type="ECO:0000313" key="3">
    <source>
        <dbReference type="Proteomes" id="UP001187192"/>
    </source>
</evidence>
<dbReference type="Gramene" id="FCD_00009350-RA">
    <property type="protein sequence ID" value="FCD_00009350-RA:cds"/>
    <property type="gene ID" value="FCD_00009350"/>
</dbReference>
<dbReference type="AlphaFoldDB" id="A0AA88AIG4"/>
<proteinExistence type="predicted"/>
<evidence type="ECO:0000256" key="1">
    <source>
        <dbReference type="SAM" id="MobiDB-lite"/>
    </source>
</evidence>
<sequence>MPKMFPKPSTTRSRGPGNGRGISPSSRHGKRFSTCGEDLGTRDFPWGRDKISLATNGASAHVAYCDYFSILVRKQMVESYKSTVSS</sequence>
<reference evidence="2" key="1">
    <citation type="submission" date="2023-07" db="EMBL/GenBank/DDBJ databases">
        <title>draft genome sequence of fig (Ficus carica).</title>
        <authorList>
            <person name="Takahashi T."/>
            <person name="Nishimura K."/>
        </authorList>
    </citation>
    <scope>NUCLEOTIDE SEQUENCE</scope>
</reference>